<reference evidence="1" key="1">
    <citation type="journal article" date="2014" name="Int. J. Syst. Evol. Microbiol.">
        <title>Complete genome sequence of Corynebacterium casei LMG S-19264T (=DSM 44701T), isolated from a smear-ripened cheese.</title>
        <authorList>
            <consortium name="US DOE Joint Genome Institute (JGI-PGF)"/>
            <person name="Walter F."/>
            <person name="Albersmeier A."/>
            <person name="Kalinowski J."/>
            <person name="Ruckert C."/>
        </authorList>
    </citation>
    <scope>NUCLEOTIDE SEQUENCE</scope>
    <source>
        <strain evidence="1">CGMCC 1.15343</strain>
    </source>
</reference>
<proteinExistence type="predicted"/>
<keyword evidence="2" id="KW-1185">Reference proteome</keyword>
<evidence type="ECO:0000313" key="1">
    <source>
        <dbReference type="EMBL" id="GGC71270.1"/>
    </source>
</evidence>
<gene>
    <name evidence="1" type="ORF">GCM10011387_25970</name>
</gene>
<name>A0A916XH17_9SPHI</name>
<evidence type="ECO:0008006" key="3">
    <source>
        <dbReference type="Google" id="ProtNLM"/>
    </source>
</evidence>
<reference evidence="1" key="2">
    <citation type="submission" date="2020-09" db="EMBL/GenBank/DDBJ databases">
        <authorList>
            <person name="Sun Q."/>
            <person name="Zhou Y."/>
        </authorList>
    </citation>
    <scope>NUCLEOTIDE SEQUENCE</scope>
    <source>
        <strain evidence="1">CGMCC 1.15343</strain>
    </source>
</reference>
<dbReference type="AlphaFoldDB" id="A0A916XH17"/>
<dbReference type="RefSeq" id="WP_188627346.1">
    <property type="nucleotide sequence ID" value="NZ_BMIL01000008.1"/>
</dbReference>
<protein>
    <recommendedName>
        <fullName evidence="3">Lipoprotein</fullName>
    </recommendedName>
</protein>
<dbReference type="EMBL" id="BMIL01000008">
    <property type="protein sequence ID" value="GGC71270.1"/>
    <property type="molecule type" value="Genomic_DNA"/>
</dbReference>
<dbReference type="PROSITE" id="PS51257">
    <property type="entry name" value="PROKAR_LIPOPROTEIN"/>
    <property type="match status" value="1"/>
</dbReference>
<sequence>MTSFYRNTIFAACCLAMLASCEKKTTDLDKLEAKKTGISAEKVYPLAGNDMSTNILPKKNLPAAVLTNYYDVKVKLIDTVCDEYLKETRKFDISKLKDGEFTYDIKDKKITLSSTMGFKKLNNGPKGWWTHWNYSPYTESEYPNVLFAESEEGFVSNVMILNLNKKVTTFGFEIAPNATGMDLNVNVSYQEEDSKLENELFSVNQTVSAPSGARLIAVKSQTPFKKITIVLENKKPELPGLAISNIRYTLAK</sequence>
<dbReference type="Proteomes" id="UP000651668">
    <property type="component" value="Unassembled WGS sequence"/>
</dbReference>
<comment type="caution">
    <text evidence="1">The sequence shown here is derived from an EMBL/GenBank/DDBJ whole genome shotgun (WGS) entry which is preliminary data.</text>
</comment>
<evidence type="ECO:0000313" key="2">
    <source>
        <dbReference type="Proteomes" id="UP000651668"/>
    </source>
</evidence>
<organism evidence="1 2">
    <name type="scientific">Pedobacter quisquiliarum</name>
    <dbReference type="NCBI Taxonomy" id="1834438"/>
    <lineage>
        <taxon>Bacteria</taxon>
        <taxon>Pseudomonadati</taxon>
        <taxon>Bacteroidota</taxon>
        <taxon>Sphingobacteriia</taxon>
        <taxon>Sphingobacteriales</taxon>
        <taxon>Sphingobacteriaceae</taxon>
        <taxon>Pedobacter</taxon>
    </lineage>
</organism>
<accession>A0A916XH17</accession>